<gene>
    <name evidence="5" type="ORF">SAMN04488136_1574</name>
</gene>
<evidence type="ECO:0000313" key="6">
    <source>
        <dbReference type="Proteomes" id="UP000198854"/>
    </source>
</evidence>
<dbReference type="SMART" id="SM00062">
    <property type="entry name" value="PBPb"/>
    <property type="match status" value="1"/>
</dbReference>
<keyword evidence="2 3" id="KW-0732">Signal</keyword>
<feature type="signal peptide" evidence="3">
    <location>
        <begin position="1"/>
        <end position="24"/>
    </location>
</feature>
<dbReference type="Pfam" id="PF00497">
    <property type="entry name" value="SBP_bac_3"/>
    <property type="match status" value="1"/>
</dbReference>
<evidence type="ECO:0000259" key="4">
    <source>
        <dbReference type="SMART" id="SM00062"/>
    </source>
</evidence>
<reference evidence="5 6" key="1">
    <citation type="submission" date="2016-10" db="EMBL/GenBank/DDBJ databases">
        <authorList>
            <person name="de Groot N.N."/>
        </authorList>
    </citation>
    <scope>NUCLEOTIDE SEQUENCE [LARGE SCALE GENOMIC DNA]</scope>
    <source>
        <strain evidence="5 6">CGMCC 1.10228</strain>
    </source>
</reference>
<organism evidence="5 6">
    <name type="scientific">Vibrio xiamenensis</name>
    <dbReference type="NCBI Taxonomy" id="861298"/>
    <lineage>
        <taxon>Bacteria</taxon>
        <taxon>Pseudomonadati</taxon>
        <taxon>Pseudomonadota</taxon>
        <taxon>Gammaproteobacteria</taxon>
        <taxon>Vibrionales</taxon>
        <taxon>Vibrionaceae</taxon>
        <taxon>Vibrio</taxon>
    </lineage>
</organism>
<proteinExistence type="inferred from homology"/>
<evidence type="ECO:0000256" key="3">
    <source>
        <dbReference type="SAM" id="SignalP"/>
    </source>
</evidence>
<dbReference type="PANTHER" id="PTHR35936:SF17">
    <property type="entry name" value="ARGININE-BINDING EXTRACELLULAR PROTEIN ARTP"/>
    <property type="match status" value="1"/>
</dbReference>
<dbReference type="RefSeq" id="WP_093279507.1">
    <property type="nucleotide sequence ID" value="NZ_FNDD01000057.1"/>
</dbReference>
<dbReference type="SUPFAM" id="SSF53850">
    <property type="entry name" value="Periplasmic binding protein-like II"/>
    <property type="match status" value="1"/>
</dbReference>
<dbReference type="AlphaFoldDB" id="A0A1G8HNH5"/>
<evidence type="ECO:0000313" key="5">
    <source>
        <dbReference type="EMBL" id="SDI08112.1"/>
    </source>
</evidence>
<sequence length="263" mass="28602">MERIKSLLVGAMLATTLSSTAALAANTLNDGKFVVGMEITYPPFESYDGDKVVGFDPDLTALLAGKMSLDYSFRDNKFTGLILGLDSDKFDAVISGMYIIPDRLKKADAIPYARTGASIMVVKGSDISPKTENDLCGVKVGLQQGTTWVKALNDLSKSYCAPKGLEPIHVQEFPTAPEVTQALMSRNVQAQLEIAGAAQMFVKRTKGRVQISSDDLVFPQTLGIYVKKDNPLKAQLETAMAEIKADGSYYDLIKKYDLTPVEK</sequence>
<protein>
    <submittedName>
        <fullName evidence="5">Polar amino acid transport system substrate-binding protein</fullName>
    </submittedName>
</protein>
<name>A0A1G8HNH5_9VIBR</name>
<feature type="domain" description="Solute-binding protein family 3/N-terminal" evidence="4">
    <location>
        <begin position="32"/>
        <end position="260"/>
    </location>
</feature>
<dbReference type="STRING" id="861298.SAMN04488136_1574"/>
<dbReference type="InterPro" id="IPR001638">
    <property type="entry name" value="Solute-binding_3/MltF_N"/>
</dbReference>
<feature type="chain" id="PRO_5011546254" evidence="3">
    <location>
        <begin position="25"/>
        <end position="263"/>
    </location>
</feature>
<dbReference type="PANTHER" id="PTHR35936">
    <property type="entry name" value="MEMBRANE-BOUND LYTIC MUREIN TRANSGLYCOSYLASE F"/>
    <property type="match status" value="1"/>
</dbReference>
<dbReference type="Gene3D" id="3.40.190.10">
    <property type="entry name" value="Periplasmic binding protein-like II"/>
    <property type="match status" value="2"/>
</dbReference>
<dbReference type="Proteomes" id="UP000198854">
    <property type="component" value="Unassembled WGS sequence"/>
</dbReference>
<keyword evidence="6" id="KW-1185">Reference proteome</keyword>
<comment type="similarity">
    <text evidence="1">Belongs to the bacterial solute-binding protein 3 family.</text>
</comment>
<accession>A0A1G8HNH5</accession>
<evidence type="ECO:0000256" key="1">
    <source>
        <dbReference type="ARBA" id="ARBA00010333"/>
    </source>
</evidence>
<dbReference type="EMBL" id="FNDD01000057">
    <property type="protein sequence ID" value="SDI08112.1"/>
    <property type="molecule type" value="Genomic_DNA"/>
</dbReference>
<evidence type="ECO:0000256" key="2">
    <source>
        <dbReference type="ARBA" id="ARBA00022729"/>
    </source>
</evidence>
<dbReference type="OrthoDB" id="8611212at2"/>